<feature type="domain" description="Thioredoxin" evidence="6">
    <location>
        <begin position="11"/>
        <end position="169"/>
    </location>
</feature>
<dbReference type="PROSITE" id="PS51352">
    <property type="entry name" value="THIOREDOXIN_2"/>
    <property type="match status" value="1"/>
</dbReference>
<dbReference type="EMBL" id="CP000051">
    <property type="protein sequence ID" value="AAX50879.1"/>
    <property type="molecule type" value="Genomic_DNA"/>
</dbReference>
<evidence type="ECO:0000313" key="7">
    <source>
        <dbReference type="EMBL" id="AAX50879.1"/>
    </source>
</evidence>
<comment type="function">
    <text evidence="4">Thiol-specific peroxidase that catalyzes the reduction of hydrogen peroxide and organic hydroperoxides to water and alcohols, respectively. Plays a role in cell protection against oxidative stress by detoxifying peroxides.</text>
</comment>
<evidence type="ECO:0000313" key="8">
    <source>
        <dbReference type="Proteomes" id="UP000002532"/>
    </source>
</evidence>
<name>A0A0H2X1C0_CHLTA</name>
<dbReference type="PIRSF" id="PIRSF000239">
    <property type="entry name" value="AHPC"/>
    <property type="match status" value="1"/>
</dbReference>
<dbReference type="GO" id="GO:0045454">
    <property type="term" value="P:cell redox homeostasis"/>
    <property type="evidence" value="ECO:0007669"/>
    <property type="project" value="TreeGrafter"/>
</dbReference>
<keyword evidence="2 7" id="KW-0560">Oxidoreductase</keyword>
<dbReference type="Gene3D" id="3.40.30.10">
    <property type="entry name" value="Glutaredoxin"/>
    <property type="match status" value="1"/>
</dbReference>
<protein>
    <recommendedName>
        <fullName evidence="3">Thioredoxin peroxidase</fullName>
    </recommendedName>
</protein>
<comment type="similarity">
    <text evidence="1">Belongs to the peroxiredoxin family. AhpC/Prx1 subfamily.</text>
</comment>
<evidence type="ECO:0000256" key="3">
    <source>
        <dbReference type="ARBA" id="ARBA00032824"/>
    </source>
</evidence>
<organism evidence="7 8">
    <name type="scientific">Chlamydia trachomatis serovar A (strain ATCC VR-571B / DSM 19440 / HAR-13)</name>
    <dbReference type="NCBI Taxonomy" id="315277"/>
    <lineage>
        <taxon>Bacteria</taxon>
        <taxon>Pseudomonadati</taxon>
        <taxon>Chlamydiota</taxon>
        <taxon>Chlamydiia</taxon>
        <taxon>Chlamydiales</taxon>
        <taxon>Chlamydiaceae</taxon>
        <taxon>Chlamydia/Chlamydophila group</taxon>
        <taxon>Chlamydia</taxon>
    </lineage>
</organism>
<reference evidence="7 8" key="1">
    <citation type="journal article" date="2005" name="Infect. Immun.">
        <title>Comparative genomic analysis of Chlamydia trachomatis oculotropic and genitotropic strains.</title>
        <authorList>
            <person name="Carlson J.H."/>
            <person name="Porcella S.F."/>
            <person name="McClarty G."/>
            <person name="Caldwell H.D."/>
        </authorList>
    </citation>
    <scope>NUCLEOTIDE SEQUENCE [LARGE SCALE GENOMIC DNA]</scope>
    <source>
        <strain evidence="8">ATCC VR-571B / DSM 19440 / HAR-13</strain>
    </source>
</reference>
<dbReference type="InterPro" id="IPR036249">
    <property type="entry name" value="Thioredoxin-like_sf"/>
</dbReference>
<proteinExistence type="inferred from homology"/>
<dbReference type="SUPFAM" id="SSF52833">
    <property type="entry name" value="Thioredoxin-like"/>
    <property type="match status" value="1"/>
</dbReference>
<dbReference type="InterPro" id="IPR050217">
    <property type="entry name" value="Peroxiredoxin"/>
</dbReference>
<evidence type="ECO:0000256" key="1">
    <source>
        <dbReference type="ARBA" id="ARBA00009796"/>
    </source>
</evidence>
<evidence type="ECO:0000256" key="2">
    <source>
        <dbReference type="ARBA" id="ARBA00023002"/>
    </source>
</evidence>
<dbReference type="GO" id="GO:0042744">
    <property type="term" value="P:hydrogen peroxide catabolic process"/>
    <property type="evidence" value="ECO:0007669"/>
    <property type="project" value="TreeGrafter"/>
</dbReference>
<feature type="active site" description="Cysteine sulfenic acid (-SOH) intermediate; for peroxidase activity" evidence="5">
    <location>
        <position position="56"/>
    </location>
</feature>
<sequence>MFLSRRSIMGSLVGRQAPDFSGKAVVCGEEKEISLADFRGKYVVLFFYPKDFTYVCPTELHAFQDRLVDFEERGAVVLGCSVDDIETHSRWLAVARNAGGIEGTEYPLLADPSFKISEAFGVLNPEGSLALRATFLIDKYGVVRHAVINDLPLGRSIDEELRILDSLIFFENHGMVCPANWRSGERGMVPSEEGLKEYFQTMD</sequence>
<dbReference type="CDD" id="cd03015">
    <property type="entry name" value="PRX_Typ2cys"/>
    <property type="match status" value="1"/>
</dbReference>
<dbReference type="Pfam" id="PF00578">
    <property type="entry name" value="AhpC-TSA"/>
    <property type="match status" value="1"/>
</dbReference>
<dbReference type="InterPro" id="IPR013766">
    <property type="entry name" value="Thioredoxin_domain"/>
</dbReference>
<dbReference type="GO" id="GO:0006979">
    <property type="term" value="P:response to oxidative stress"/>
    <property type="evidence" value="ECO:0007669"/>
    <property type="project" value="TreeGrafter"/>
</dbReference>
<evidence type="ECO:0000256" key="5">
    <source>
        <dbReference type="PIRSR" id="PIRSR000239-1"/>
    </source>
</evidence>
<gene>
    <name evidence="7" type="primary">ahpC</name>
    <name evidence="7" type="ordered locus">CTA_0654</name>
</gene>
<dbReference type="PANTHER" id="PTHR10681">
    <property type="entry name" value="THIOREDOXIN PEROXIDASE"/>
    <property type="match status" value="1"/>
</dbReference>
<dbReference type="GO" id="GO:0008379">
    <property type="term" value="F:thioredoxin peroxidase activity"/>
    <property type="evidence" value="ECO:0007669"/>
    <property type="project" value="TreeGrafter"/>
</dbReference>
<dbReference type="GO" id="GO:0005829">
    <property type="term" value="C:cytosol"/>
    <property type="evidence" value="ECO:0007669"/>
    <property type="project" value="TreeGrafter"/>
</dbReference>
<keyword evidence="7" id="KW-0575">Peroxidase</keyword>
<dbReference type="KEGG" id="cta:CTA_0654"/>
<dbReference type="AlphaFoldDB" id="A0A0H2X1C0"/>
<dbReference type="InterPro" id="IPR000866">
    <property type="entry name" value="AhpC/TSA"/>
</dbReference>
<dbReference type="Proteomes" id="UP000002532">
    <property type="component" value="Chromosome"/>
</dbReference>
<accession>A0A0H2X1C0</accession>
<dbReference type="PANTHER" id="PTHR10681:SF128">
    <property type="entry name" value="THIOREDOXIN-DEPENDENT PEROXIDE REDUCTASE, MITOCHONDRIAL"/>
    <property type="match status" value="1"/>
</dbReference>
<dbReference type="GO" id="GO:0033554">
    <property type="term" value="P:cellular response to stress"/>
    <property type="evidence" value="ECO:0007669"/>
    <property type="project" value="TreeGrafter"/>
</dbReference>
<dbReference type="InterPro" id="IPR024706">
    <property type="entry name" value="Peroxiredoxin_AhpC-typ"/>
</dbReference>
<dbReference type="HOGENOM" id="CLU_042529_21_1_0"/>
<dbReference type="FunFam" id="3.40.30.10:FF:000651">
    <property type="entry name" value="Thio-Specific Antioxidant (TSA) Peroxidase"/>
    <property type="match status" value="1"/>
</dbReference>
<evidence type="ECO:0000259" key="6">
    <source>
        <dbReference type="PROSITE" id="PS51352"/>
    </source>
</evidence>
<dbReference type="Pfam" id="PF10417">
    <property type="entry name" value="1-cysPrx_C"/>
    <property type="match status" value="1"/>
</dbReference>
<dbReference type="InterPro" id="IPR019479">
    <property type="entry name" value="Peroxiredoxin_C"/>
</dbReference>
<keyword evidence="8" id="KW-1185">Reference proteome</keyword>
<evidence type="ECO:0000256" key="4">
    <source>
        <dbReference type="ARBA" id="ARBA00037420"/>
    </source>
</evidence>